<dbReference type="SUPFAM" id="SSF55060">
    <property type="entry name" value="GHMP Kinase, C-terminal domain"/>
    <property type="match status" value="1"/>
</dbReference>
<evidence type="ECO:0000256" key="1">
    <source>
        <dbReference type="ARBA" id="ARBA00005015"/>
    </source>
</evidence>
<comment type="caution">
    <text evidence="15">The sequence shown here is derived from an EMBL/GenBank/DDBJ whole genome shotgun (WGS) entry which is preliminary data.</text>
</comment>
<dbReference type="HAMAP" id="MF_00384">
    <property type="entry name" value="Homoser_kinase"/>
    <property type="match status" value="1"/>
</dbReference>
<dbReference type="Pfam" id="PF00288">
    <property type="entry name" value="GHMP_kinases_N"/>
    <property type="match status" value="1"/>
</dbReference>
<dbReference type="InterPro" id="IPR006204">
    <property type="entry name" value="GHMP_kinase_N_dom"/>
</dbReference>
<comment type="function">
    <text evidence="12">Catalyzes the ATP-dependent phosphorylation of L-homoserine to L-homoserine phosphate.</text>
</comment>
<evidence type="ECO:0000256" key="10">
    <source>
        <dbReference type="ARBA" id="ARBA00022840"/>
    </source>
</evidence>
<evidence type="ECO:0000256" key="8">
    <source>
        <dbReference type="ARBA" id="ARBA00022741"/>
    </source>
</evidence>
<evidence type="ECO:0000256" key="4">
    <source>
        <dbReference type="ARBA" id="ARBA00017858"/>
    </source>
</evidence>
<accession>A0A318SAA2</accession>
<dbReference type="InterPro" id="IPR006203">
    <property type="entry name" value="GHMP_knse_ATP-bd_CS"/>
</dbReference>
<dbReference type="EMBL" id="QJSX01000006">
    <property type="protein sequence ID" value="PYE54100.1"/>
    <property type="molecule type" value="Genomic_DNA"/>
</dbReference>
<dbReference type="RefSeq" id="WP_245900859.1">
    <property type="nucleotide sequence ID" value="NZ_QJSX01000006.1"/>
</dbReference>
<dbReference type="NCBIfam" id="TIGR00191">
    <property type="entry name" value="thrB"/>
    <property type="match status" value="1"/>
</dbReference>
<dbReference type="GO" id="GO:0005737">
    <property type="term" value="C:cytoplasm"/>
    <property type="evidence" value="ECO:0007669"/>
    <property type="project" value="UniProtKB-SubCell"/>
</dbReference>
<name>A0A318SAA2_9DEIO</name>
<proteinExistence type="inferred from homology"/>
<comment type="pathway">
    <text evidence="1 12">Amino-acid biosynthesis; L-threonine biosynthesis; L-threonine from L-aspartate: step 4/5.</text>
</comment>
<organism evidence="15 16">
    <name type="scientific">Deinococcus yavapaiensis KR-236</name>
    <dbReference type="NCBI Taxonomy" id="694435"/>
    <lineage>
        <taxon>Bacteria</taxon>
        <taxon>Thermotogati</taxon>
        <taxon>Deinococcota</taxon>
        <taxon>Deinococci</taxon>
        <taxon>Deinococcales</taxon>
        <taxon>Deinococcaceae</taxon>
        <taxon>Deinococcus</taxon>
    </lineage>
</organism>
<dbReference type="InterPro" id="IPR020568">
    <property type="entry name" value="Ribosomal_Su5_D2-typ_SF"/>
</dbReference>
<evidence type="ECO:0000256" key="7">
    <source>
        <dbReference type="ARBA" id="ARBA00022697"/>
    </source>
</evidence>
<keyword evidence="8 12" id="KW-0547">Nucleotide-binding</keyword>
<sequence length="314" mass="33046">MTATSSLVPHPSTHTIEVRAPASSANLGSGFDAVGLALSLHTTVRATLTERPEVITNLPGVPLDETNYVYRSARLLADTAGKPLPPLRLEIESDIPLARGLGSSAAALIAGLVAANTLLGEPLTTHELLDVAAREEGHPDNVGACLLGGAIIATLDDGHVEHVHVTPPAHLGVLLVIPHFELLTSKARGVLPHTYTRADTVHALSHAALLAAALTTGRLDLLHRAMQDRLHQPHRAPLVPGLTTILNEATTHGALGAALSGAGPSVLCFYDRHDDPTPLTAFLHDVLHREHLHGTLRDLTIDPNGTTHTTPPHP</sequence>
<gene>
    <name evidence="12" type="primary">thrB</name>
    <name evidence="15" type="ORF">DES52_10665</name>
</gene>
<evidence type="ECO:0000313" key="16">
    <source>
        <dbReference type="Proteomes" id="UP000248326"/>
    </source>
</evidence>
<dbReference type="SUPFAM" id="SSF54211">
    <property type="entry name" value="Ribosomal protein S5 domain 2-like"/>
    <property type="match status" value="1"/>
</dbReference>
<dbReference type="PANTHER" id="PTHR20861:SF1">
    <property type="entry name" value="HOMOSERINE KINASE"/>
    <property type="match status" value="1"/>
</dbReference>
<feature type="domain" description="GHMP kinase C-terminal" evidence="14">
    <location>
        <begin position="211"/>
        <end position="276"/>
    </location>
</feature>
<dbReference type="Proteomes" id="UP000248326">
    <property type="component" value="Unassembled WGS sequence"/>
</dbReference>
<dbReference type="GO" id="GO:0005524">
    <property type="term" value="F:ATP binding"/>
    <property type="evidence" value="ECO:0007669"/>
    <property type="project" value="UniProtKB-UniRule"/>
</dbReference>
<keyword evidence="10 12" id="KW-0067">ATP-binding</keyword>
<dbReference type="GO" id="GO:0004413">
    <property type="term" value="F:homoserine kinase activity"/>
    <property type="evidence" value="ECO:0007669"/>
    <property type="project" value="UniProtKB-UniRule"/>
</dbReference>
<comment type="catalytic activity">
    <reaction evidence="11 12">
        <text>L-homoserine + ATP = O-phospho-L-homoserine + ADP + H(+)</text>
        <dbReference type="Rhea" id="RHEA:13985"/>
        <dbReference type="ChEBI" id="CHEBI:15378"/>
        <dbReference type="ChEBI" id="CHEBI:30616"/>
        <dbReference type="ChEBI" id="CHEBI:57476"/>
        <dbReference type="ChEBI" id="CHEBI:57590"/>
        <dbReference type="ChEBI" id="CHEBI:456216"/>
        <dbReference type="EC" id="2.7.1.39"/>
    </reaction>
</comment>
<comment type="similarity">
    <text evidence="2 12">Belongs to the GHMP kinase family. Homoserine kinase subfamily.</text>
</comment>
<dbReference type="InterPro" id="IPR036554">
    <property type="entry name" value="GHMP_kinase_C_sf"/>
</dbReference>
<evidence type="ECO:0000313" key="15">
    <source>
        <dbReference type="EMBL" id="PYE54100.1"/>
    </source>
</evidence>
<dbReference type="EC" id="2.7.1.39" evidence="3 12"/>
<dbReference type="InterPro" id="IPR000870">
    <property type="entry name" value="Homoserine_kinase"/>
</dbReference>
<evidence type="ECO:0000259" key="14">
    <source>
        <dbReference type="Pfam" id="PF08544"/>
    </source>
</evidence>
<evidence type="ECO:0000256" key="3">
    <source>
        <dbReference type="ARBA" id="ARBA00012078"/>
    </source>
</evidence>
<dbReference type="PROSITE" id="PS00627">
    <property type="entry name" value="GHMP_KINASES_ATP"/>
    <property type="match status" value="1"/>
</dbReference>
<dbReference type="InterPro" id="IPR013750">
    <property type="entry name" value="GHMP_kinase_C_dom"/>
</dbReference>
<feature type="binding site" evidence="12">
    <location>
        <begin position="96"/>
        <end position="106"/>
    </location>
    <ligand>
        <name>ATP</name>
        <dbReference type="ChEBI" id="CHEBI:30616"/>
    </ligand>
</feature>
<dbReference type="InterPro" id="IPR014721">
    <property type="entry name" value="Ribsml_uS5_D2-typ_fold_subgr"/>
</dbReference>
<keyword evidence="5 12" id="KW-0028">Amino-acid biosynthesis</keyword>
<evidence type="ECO:0000256" key="12">
    <source>
        <dbReference type="HAMAP-Rule" id="MF_00384"/>
    </source>
</evidence>
<dbReference type="AlphaFoldDB" id="A0A318SAA2"/>
<feature type="domain" description="GHMP kinase N-terminal" evidence="13">
    <location>
        <begin position="67"/>
        <end position="149"/>
    </location>
</feature>
<keyword evidence="9 12" id="KW-0418">Kinase</keyword>
<dbReference type="Gene3D" id="3.30.70.890">
    <property type="entry name" value="GHMP kinase, C-terminal domain"/>
    <property type="match status" value="1"/>
</dbReference>
<evidence type="ECO:0000256" key="5">
    <source>
        <dbReference type="ARBA" id="ARBA00022605"/>
    </source>
</evidence>
<evidence type="ECO:0000256" key="11">
    <source>
        <dbReference type="ARBA" id="ARBA00049375"/>
    </source>
</evidence>
<keyword evidence="7 12" id="KW-0791">Threonine biosynthesis</keyword>
<evidence type="ECO:0000259" key="13">
    <source>
        <dbReference type="Pfam" id="PF00288"/>
    </source>
</evidence>
<evidence type="ECO:0000256" key="2">
    <source>
        <dbReference type="ARBA" id="ARBA00007370"/>
    </source>
</evidence>
<dbReference type="PRINTS" id="PR00958">
    <property type="entry name" value="HOMSERKINASE"/>
</dbReference>
<dbReference type="Gene3D" id="3.30.230.10">
    <property type="match status" value="1"/>
</dbReference>
<protein>
    <recommendedName>
        <fullName evidence="4 12">Homoserine kinase</fullName>
        <shortName evidence="12">HK</shortName>
        <shortName evidence="12">HSK</shortName>
        <ecNumber evidence="3 12">2.7.1.39</ecNumber>
    </recommendedName>
</protein>
<comment type="subcellular location">
    <subcellularLocation>
        <location evidence="12">Cytoplasm</location>
    </subcellularLocation>
</comment>
<evidence type="ECO:0000256" key="9">
    <source>
        <dbReference type="ARBA" id="ARBA00022777"/>
    </source>
</evidence>
<keyword evidence="16" id="KW-1185">Reference proteome</keyword>
<keyword evidence="12" id="KW-0963">Cytoplasm</keyword>
<dbReference type="PIRSF" id="PIRSF000676">
    <property type="entry name" value="Homoser_kin"/>
    <property type="match status" value="1"/>
</dbReference>
<dbReference type="PANTHER" id="PTHR20861">
    <property type="entry name" value="HOMOSERINE/4-DIPHOSPHOCYTIDYL-2-C-METHYL-D-ERYTHRITOL KINASE"/>
    <property type="match status" value="1"/>
</dbReference>
<reference evidence="15 16" key="1">
    <citation type="submission" date="2018-06" db="EMBL/GenBank/DDBJ databases">
        <title>Genomic Encyclopedia of Type Strains, Phase IV (KMG-IV): sequencing the most valuable type-strain genomes for metagenomic binning, comparative biology and taxonomic classification.</title>
        <authorList>
            <person name="Goeker M."/>
        </authorList>
    </citation>
    <scope>NUCLEOTIDE SEQUENCE [LARGE SCALE GENOMIC DNA]</scope>
    <source>
        <strain evidence="15 16">DSM 18048</strain>
    </source>
</reference>
<keyword evidence="6 12" id="KW-0808">Transferase</keyword>
<dbReference type="UniPathway" id="UPA00050">
    <property type="reaction ID" value="UER00064"/>
</dbReference>
<evidence type="ECO:0000256" key="6">
    <source>
        <dbReference type="ARBA" id="ARBA00022679"/>
    </source>
</evidence>
<dbReference type="Pfam" id="PF08544">
    <property type="entry name" value="GHMP_kinases_C"/>
    <property type="match status" value="1"/>
</dbReference>
<dbReference type="GO" id="GO:0009088">
    <property type="term" value="P:threonine biosynthetic process"/>
    <property type="evidence" value="ECO:0007669"/>
    <property type="project" value="UniProtKB-UniRule"/>
</dbReference>